<feature type="domain" description="Helicase C-terminal" evidence="7">
    <location>
        <begin position="290"/>
        <end position="474"/>
    </location>
</feature>
<dbReference type="InterPro" id="IPR007502">
    <property type="entry name" value="Helicase-assoc_dom"/>
</dbReference>
<dbReference type="GO" id="GO:0004386">
    <property type="term" value="F:helicase activity"/>
    <property type="evidence" value="ECO:0007669"/>
    <property type="project" value="UniProtKB-KW"/>
</dbReference>
<dbReference type="InterPro" id="IPR027417">
    <property type="entry name" value="P-loop_NTPase"/>
</dbReference>
<dbReference type="SMART" id="SM00487">
    <property type="entry name" value="DEXDc"/>
    <property type="match status" value="1"/>
</dbReference>
<sequence>MQTSRVSRTHTRCAGGRQRPAGWNAGPAPSTGGLGQAGVATHATAAQAQSGVAAAVLGIADGLPIRECLEEVLTGLDRSSGMVLQAPPGAGKTTVVPLALLAHNPEYLRGENNKILVLEPRRVAAKGAARRMAASLREAVGGTVGYRVRLDTKVSASTRIEVVTEGILLRRLQHDPELAGVGAVVFDEFHERNLDADVALALCADVQRLARPDLRLVVMSATLGGGLGSRVQQLLAEAAGLEAEAEAEAAEGGSTAAGVPLVVSEGRCFPVTTKHLGGHDATERGALERAVADAVTMALRDGGAAEAGEDGAGGDVLVFVPGVGEIRNVERMLLEDGVDRKYGVRLMQLHGNMAPDEQDEVLRPQQGSGRGRRRRVILSTPIAESSVTIDGVTAVVDSGLRRAPRYDPSTAINRLETIRISEASAEQRRGRAGRTAPGRCYRLWSERDSLPAVSEPEILTADLAPTALELALWGSPDGGGLPWLDPPPLDLMEAGRELLLDLGAVELSGGRPTPHGRLLARLGVHPRWGHAVLRGAGQGCAELAAVVATMLGSERDVLRGGGGGPRSADIMLRLEALARDDHALDYAAAKRIIQGARSMAAMATATVASEKRRTASAAAAAAATSSAASGSTTDDEAVAAALGEAGAEALDSADASEDEGDDAAPSSAPVQSVAAAAGASSRAAGAGNMAAAFDAAWREQLSREGLVGALVAAAYPDRIAERKDRSNKRAAFTLSSGQVVRLPSEDDPLATFEYVAVAEIGGVGPAAAWRRDGGGNDTIRSAAGLSGLAIQRYLSDMVQEREVVFWASGAKQVLGRRQKRLGCLVLSEQAAPVSDDKALPALLKGFKEMGGVRGVTLSKEVEAWRQRVIWLRTQAQAKAPAGGGATAAAGGSTTAKGLAALPDLSDTGLLNSAAKWLAPHLPGARSKSDMLKLQWGQIIKSLVPWELQQLVEAEAPAYLTLPTGTRALVDYSGGTPLVRCKLQEVFGLPDTPRLAGGRIPLTLELLSPAGRPAAVTSDLASFWRGSYPEVRKDLRGRYPKHVWPDDPLQAEATRLTKKGLEREKEREQAAAAAASGGASRAGSGAAGKSGVGGGKAGTGSKKK</sequence>
<keyword evidence="3" id="KW-0347">Helicase</keyword>
<dbReference type="EMBL" id="JAEHOD010000015">
    <property type="protein sequence ID" value="KAG2449125.1"/>
    <property type="molecule type" value="Genomic_DNA"/>
</dbReference>
<evidence type="ECO:0000256" key="3">
    <source>
        <dbReference type="ARBA" id="ARBA00022806"/>
    </source>
</evidence>
<dbReference type="Gene3D" id="3.40.50.300">
    <property type="entry name" value="P-loop containing nucleotide triphosphate hydrolases"/>
    <property type="match status" value="2"/>
</dbReference>
<dbReference type="CDD" id="cd18791">
    <property type="entry name" value="SF2_C_RHA"/>
    <property type="match status" value="1"/>
</dbReference>
<dbReference type="SMART" id="SM00490">
    <property type="entry name" value="HELICc"/>
    <property type="match status" value="1"/>
</dbReference>
<dbReference type="SMART" id="SM00847">
    <property type="entry name" value="HA2"/>
    <property type="match status" value="1"/>
</dbReference>
<reference evidence="8" key="1">
    <citation type="journal article" date="2020" name="bioRxiv">
        <title>Comparative genomics of Chlamydomonas.</title>
        <authorList>
            <person name="Craig R.J."/>
            <person name="Hasan A.R."/>
            <person name="Ness R.W."/>
            <person name="Keightley P.D."/>
        </authorList>
    </citation>
    <scope>NUCLEOTIDE SEQUENCE</scope>
    <source>
        <strain evidence="8">CCAP 11/173</strain>
    </source>
</reference>
<dbReference type="PANTHER" id="PTHR43519">
    <property type="entry name" value="ATP-DEPENDENT RNA HELICASE HRPB"/>
    <property type="match status" value="1"/>
</dbReference>
<dbReference type="GO" id="GO:0005524">
    <property type="term" value="F:ATP binding"/>
    <property type="evidence" value="ECO:0007669"/>
    <property type="project" value="UniProtKB-KW"/>
</dbReference>
<feature type="compositionally biased region" description="Gly residues" evidence="5">
    <location>
        <begin position="1084"/>
        <end position="1097"/>
    </location>
</feature>
<dbReference type="FunFam" id="3.40.50.300:FF:002125">
    <property type="entry name" value="ATP-dependent helicase HrpB"/>
    <property type="match status" value="1"/>
</dbReference>
<dbReference type="Pfam" id="PF00271">
    <property type="entry name" value="Helicase_C"/>
    <property type="match status" value="1"/>
</dbReference>
<protein>
    <recommendedName>
        <fullName evidence="10">ATP-dependent helicase HrpB</fullName>
    </recommendedName>
</protein>
<keyword evidence="1" id="KW-0547">Nucleotide-binding</keyword>
<name>A0A835WKI3_9CHLO</name>
<feature type="compositionally biased region" description="Basic and acidic residues" evidence="5">
    <location>
        <begin position="1059"/>
        <end position="1068"/>
    </location>
</feature>
<dbReference type="GO" id="GO:0003676">
    <property type="term" value="F:nucleic acid binding"/>
    <property type="evidence" value="ECO:0007669"/>
    <property type="project" value="InterPro"/>
</dbReference>
<gene>
    <name evidence="8" type="ORF">HYH02_005873</name>
</gene>
<accession>A0A835WKI3</accession>
<evidence type="ECO:0008006" key="10">
    <source>
        <dbReference type="Google" id="ProtNLM"/>
    </source>
</evidence>
<dbReference type="Pfam" id="PF00270">
    <property type="entry name" value="DEAD"/>
    <property type="match status" value="1"/>
</dbReference>
<keyword evidence="4" id="KW-0067">ATP-binding</keyword>
<evidence type="ECO:0000313" key="8">
    <source>
        <dbReference type="EMBL" id="KAG2449125.1"/>
    </source>
</evidence>
<evidence type="ECO:0000259" key="7">
    <source>
        <dbReference type="PROSITE" id="PS51194"/>
    </source>
</evidence>
<evidence type="ECO:0000259" key="6">
    <source>
        <dbReference type="PROSITE" id="PS51192"/>
    </source>
</evidence>
<dbReference type="InterPro" id="IPR011545">
    <property type="entry name" value="DEAD/DEAH_box_helicase_dom"/>
</dbReference>
<evidence type="ECO:0000256" key="1">
    <source>
        <dbReference type="ARBA" id="ARBA00022741"/>
    </source>
</evidence>
<feature type="region of interest" description="Disordered" evidence="5">
    <location>
        <begin position="648"/>
        <end position="669"/>
    </location>
</feature>
<evidence type="ECO:0000313" key="9">
    <source>
        <dbReference type="Proteomes" id="UP000613740"/>
    </source>
</evidence>
<dbReference type="OrthoDB" id="42344at2759"/>
<feature type="region of interest" description="Disordered" evidence="5">
    <location>
        <begin position="1059"/>
        <end position="1103"/>
    </location>
</feature>
<organism evidence="8 9">
    <name type="scientific">Chlamydomonas schloesseri</name>
    <dbReference type="NCBI Taxonomy" id="2026947"/>
    <lineage>
        <taxon>Eukaryota</taxon>
        <taxon>Viridiplantae</taxon>
        <taxon>Chlorophyta</taxon>
        <taxon>core chlorophytes</taxon>
        <taxon>Chlorophyceae</taxon>
        <taxon>CS clade</taxon>
        <taxon>Chlamydomonadales</taxon>
        <taxon>Chlamydomonadaceae</taxon>
        <taxon>Chlamydomonas</taxon>
    </lineage>
</organism>
<evidence type="ECO:0000256" key="4">
    <source>
        <dbReference type="ARBA" id="ARBA00022840"/>
    </source>
</evidence>
<dbReference type="PROSITE" id="PS51194">
    <property type="entry name" value="HELICASE_CTER"/>
    <property type="match status" value="1"/>
</dbReference>
<evidence type="ECO:0000256" key="5">
    <source>
        <dbReference type="SAM" id="MobiDB-lite"/>
    </source>
</evidence>
<feature type="compositionally biased region" description="Low complexity" evidence="5">
    <location>
        <begin position="1069"/>
        <end position="1083"/>
    </location>
</feature>
<feature type="region of interest" description="Disordered" evidence="5">
    <location>
        <begin position="1"/>
        <end position="35"/>
    </location>
</feature>
<dbReference type="Proteomes" id="UP000613740">
    <property type="component" value="Unassembled WGS sequence"/>
</dbReference>
<dbReference type="InterPro" id="IPR049614">
    <property type="entry name" value="HrpB_DEXH"/>
</dbReference>
<dbReference type="InterPro" id="IPR014001">
    <property type="entry name" value="Helicase_ATP-bd"/>
</dbReference>
<dbReference type="PANTHER" id="PTHR43519:SF1">
    <property type="entry name" value="ATP-DEPENDENT RNA HELICASE HRPB"/>
    <property type="match status" value="1"/>
</dbReference>
<dbReference type="Gene3D" id="1.20.120.1080">
    <property type="match status" value="1"/>
</dbReference>
<comment type="caution">
    <text evidence="8">The sequence shown here is derived from an EMBL/GenBank/DDBJ whole genome shotgun (WGS) entry which is preliminary data.</text>
</comment>
<dbReference type="AlphaFoldDB" id="A0A835WKI3"/>
<keyword evidence="9" id="KW-1185">Reference proteome</keyword>
<proteinExistence type="predicted"/>
<evidence type="ECO:0000256" key="2">
    <source>
        <dbReference type="ARBA" id="ARBA00022801"/>
    </source>
</evidence>
<dbReference type="InterPro" id="IPR013689">
    <property type="entry name" value="RNA_helicase_ATP-dep_HrpB_C"/>
</dbReference>
<dbReference type="CDD" id="cd17990">
    <property type="entry name" value="DEXHc_HrpB"/>
    <property type="match status" value="1"/>
</dbReference>
<dbReference type="PROSITE" id="PS51192">
    <property type="entry name" value="HELICASE_ATP_BIND_1"/>
    <property type="match status" value="1"/>
</dbReference>
<dbReference type="Pfam" id="PF08482">
    <property type="entry name" value="HrpB_C"/>
    <property type="match status" value="1"/>
</dbReference>
<dbReference type="SUPFAM" id="SSF52540">
    <property type="entry name" value="P-loop containing nucleoside triphosphate hydrolases"/>
    <property type="match status" value="1"/>
</dbReference>
<dbReference type="GO" id="GO:0016787">
    <property type="term" value="F:hydrolase activity"/>
    <property type="evidence" value="ECO:0007669"/>
    <property type="project" value="UniProtKB-KW"/>
</dbReference>
<keyword evidence="2" id="KW-0378">Hydrolase</keyword>
<feature type="domain" description="Helicase ATP-binding" evidence="6">
    <location>
        <begin position="73"/>
        <end position="241"/>
    </location>
</feature>
<dbReference type="InterPro" id="IPR001650">
    <property type="entry name" value="Helicase_C-like"/>
</dbReference>